<reference evidence="1" key="1">
    <citation type="submission" date="2021-01" db="EMBL/GenBank/DDBJ databases">
        <title>Active Sulfur Cycling in an Early Earth Analoge.</title>
        <authorList>
            <person name="Hahn C.R."/>
            <person name="Youssef N.H."/>
            <person name="Elshahed M."/>
        </authorList>
    </citation>
    <scope>NUCLEOTIDE SEQUENCE</scope>
    <source>
        <strain evidence="1">Zod_Metabat.1151</strain>
    </source>
</reference>
<dbReference type="EMBL" id="JAFGDB010000025">
    <property type="protein sequence ID" value="MBN2067124.1"/>
    <property type="molecule type" value="Genomic_DNA"/>
</dbReference>
<proteinExistence type="predicted"/>
<dbReference type="Proteomes" id="UP000809243">
    <property type="component" value="Unassembled WGS sequence"/>
</dbReference>
<accession>A0A938YU01</accession>
<evidence type="ECO:0000313" key="2">
    <source>
        <dbReference type="Proteomes" id="UP000809243"/>
    </source>
</evidence>
<comment type="caution">
    <text evidence="1">The sequence shown here is derived from an EMBL/GenBank/DDBJ whole genome shotgun (WGS) entry which is preliminary data.</text>
</comment>
<sequence>MGVTLTAQRAPNFAERKVWRCVNCGKSIEETTDMYSRMFCSVQCKEIYFNPVKQV</sequence>
<dbReference type="AlphaFoldDB" id="A0A938YU01"/>
<name>A0A938YU01_9ARCH</name>
<evidence type="ECO:0000313" key="1">
    <source>
        <dbReference type="EMBL" id="MBN2067124.1"/>
    </source>
</evidence>
<organism evidence="1 2">
    <name type="scientific">Candidatus Iainarchaeum sp</name>
    <dbReference type="NCBI Taxonomy" id="3101447"/>
    <lineage>
        <taxon>Archaea</taxon>
        <taxon>Candidatus Iainarchaeota</taxon>
        <taxon>Candidatus Iainarchaeia</taxon>
        <taxon>Candidatus Iainarchaeales</taxon>
        <taxon>Candidatus Iainarchaeaceae</taxon>
        <taxon>Candidatus Iainarchaeum</taxon>
    </lineage>
</organism>
<protein>
    <submittedName>
        <fullName evidence="1">Uncharacterized protein</fullName>
    </submittedName>
</protein>
<gene>
    <name evidence="1" type="ORF">JW744_01510</name>
</gene>